<organism evidence="2 3">
    <name type="scientific">Hymenobacter montanus</name>
    <dbReference type="NCBI Taxonomy" id="2771359"/>
    <lineage>
        <taxon>Bacteria</taxon>
        <taxon>Pseudomonadati</taxon>
        <taxon>Bacteroidota</taxon>
        <taxon>Cytophagia</taxon>
        <taxon>Cytophagales</taxon>
        <taxon>Hymenobacteraceae</taxon>
        <taxon>Hymenobacter</taxon>
    </lineage>
</organism>
<evidence type="ECO:0000313" key="3">
    <source>
        <dbReference type="Proteomes" id="UP000612233"/>
    </source>
</evidence>
<keyword evidence="3" id="KW-1185">Reference proteome</keyword>
<protein>
    <submittedName>
        <fullName evidence="2">Uncharacterized protein</fullName>
    </submittedName>
</protein>
<accession>A0A927BDR1</accession>
<dbReference type="EMBL" id="JACXAD010000015">
    <property type="protein sequence ID" value="MBD2768950.1"/>
    <property type="molecule type" value="Genomic_DNA"/>
</dbReference>
<dbReference type="Proteomes" id="UP000612233">
    <property type="component" value="Unassembled WGS sequence"/>
</dbReference>
<name>A0A927BDR1_9BACT</name>
<reference evidence="2" key="1">
    <citation type="submission" date="2020-09" db="EMBL/GenBank/DDBJ databases">
        <authorList>
            <person name="Kim M.K."/>
        </authorList>
    </citation>
    <scope>NUCLEOTIDE SEQUENCE</scope>
    <source>
        <strain evidence="2">BT664</strain>
    </source>
</reference>
<evidence type="ECO:0000313" key="2">
    <source>
        <dbReference type="EMBL" id="MBD2768950.1"/>
    </source>
</evidence>
<gene>
    <name evidence="2" type="ORF">IC235_13735</name>
</gene>
<dbReference type="RefSeq" id="WP_191005764.1">
    <property type="nucleotide sequence ID" value="NZ_JACXAD010000015.1"/>
</dbReference>
<dbReference type="AlphaFoldDB" id="A0A927BDR1"/>
<feature type="region of interest" description="Disordered" evidence="1">
    <location>
        <begin position="278"/>
        <end position="306"/>
    </location>
</feature>
<evidence type="ECO:0000256" key="1">
    <source>
        <dbReference type="SAM" id="MobiDB-lite"/>
    </source>
</evidence>
<proteinExistence type="predicted"/>
<comment type="caution">
    <text evidence="2">The sequence shown here is derived from an EMBL/GenBank/DDBJ whole genome shotgun (WGS) entry which is preliminary data.</text>
</comment>
<sequence length="306" mass="35210">MESFGDKLYRKVDNQRSQLFIQGELAELTYQSYQLSISTVDNGKSDNFEVTFPIGYKADNTSINGTRTYTKDDLISRYEYICYSQLPINGIYQLVTITEVLLIDILRDILLEFPNKIPSKRKIDAELVLEAGSLDEVKNSIVNSLINELNYKSPREFAEEFEKYTGIKLLEQPAFHKYIELKATRDIYIHNSGVANSIYLNKAGTLSRVRIDEFLPVTIQYFLESYECCLQLTEVLELLLNKIWPSLVYQESRQKHKIGIEEQQKAAIEKIIENKEDTTSAEEIKEKPKRRKAIAAPKSPTKAIKG</sequence>